<organism evidence="1 2">
    <name type="scientific">Methanoculleus taiwanensis</name>
    <dbReference type="NCBI Taxonomy" id="1550565"/>
    <lineage>
        <taxon>Archaea</taxon>
        <taxon>Methanobacteriati</taxon>
        <taxon>Methanobacteriota</taxon>
        <taxon>Stenosarchaea group</taxon>
        <taxon>Methanomicrobia</taxon>
        <taxon>Methanomicrobiales</taxon>
        <taxon>Methanomicrobiaceae</taxon>
        <taxon>Methanoculleus</taxon>
    </lineage>
</organism>
<protein>
    <submittedName>
        <fullName evidence="1">PemK-like protein</fullName>
    </submittedName>
</protein>
<name>A0A498GZW5_9EURY</name>
<proteinExistence type="predicted"/>
<dbReference type="InterPro" id="IPR011067">
    <property type="entry name" value="Plasmid_toxin/cell-grow_inhib"/>
</dbReference>
<dbReference type="AlphaFoldDB" id="A0A498GZW5"/>
<dbReference type="SUPFAM" id="SSF50118">
    <property type="entry name" value="Cell growth inhibitor/plasmid maintenance toxic component"/>
    <property type="match status" value="1"/>
</dbReference>
<dbReference type="Pfam" id="PF02452">
    <property type="entry name" value="PemK_toxin"/>
    <property type="match status" value="1"/>
</dbReference>
<gene>
    <name evidence="1" type="ORF">ABH15_07755</name>
</gene>
<evidence type="ECO:0000313" key="1">
    <source>
        <dbReference type="EMBL" id="RXE56072.1"/>
    </source>
</evidence>
<dbReference type="EMBL" id="LHQS01000002">
    <property type="protein sequence ID" value="RXE56072.1"/>
    <property type="molecule type" value="Genomic_DNA"/>
</dbReference>
<comment type="caution">
    <text evidence="1">The sequence shown here is derived from an EMBL/GenBank/DDBJ whole genome shotgun (WGS) entry which is preliminary data.</text>
</comment>
<accession>A0A498GZW5</accession>
<sequence>MGQFSPGDVILASLRLGGAETKKTRPAVVITASSDGSLVVCPISSRASPDGSSVPLSLDDFARGGLDMFEESYILTAHRIVIRRNAVIAKKGKVTDEVSAAVASLVRHSGRR</sequence>
<evidence type="ECO:0000313" key="2">
    <source>
        <dbReference type="Proteomes" id="UP000290932"/>
    </source>
</evidence>
<dbReference type="Gene3D" id="2.30.30.110">
    <property type="match status" value="1"/>
</dbReference>
<keyword evidence="2" id="KW-1185">Reference proteome</keyword>
<reference evidence="1 2" key="1">
    <citation type="journal article" date="2015" name="Int. J. Syst. Evol. Microbiol.">
        <title>Methanoculleus taiwanensis sp. nov., a methanogen isolated from deep marine sediment at the deformation front area near Taiwan.</title>
        <authorList>
            <person name="Weng C.Y."/>
            <person name="Chen S.C."/>
            <person name="Lai M.C."/>
            <person name="Wu S.Y."/>
            <person name="Lin S."/>
            <person name="Yang T.F."/>
            <person name="Chen P.C."/>
        </authorList>
    </citation>
    <scope>NUCLEOTIDE SEQUENCE [LARGE SCALE GENOMIC DNA]</scope>
    <source>
        <strain evidence="1 2">CYW4</strain>
    </source>
</reference>
<dbReference type="InterPro" id="IPR003477">
    <property type="entry name" value="PemK-like"/>
</dbReference>
<dbReference type="Proteomes" id="UP000290932">
    <property type="component" value="Unassembled WGS sequence"/>
</dbReference>
<dbReference type="RefSeq" id="WP_241648043.1">
    <property type="nucleotide sequence ID" value="NZ_LHQS01000002.1"/>
</dbReference>
<dbReference type="GO" id="GO:0003677">
    <property type="term" value="F:DNA binding"/>
    <property type="evidence" value="ECO:0007669"/>
    <property type="project" value="InterPro"/>
</dbReference>